<gene>
    <name evidence="7" type="ORF">C943_01357</name>
</gene>
<dbReference type="InterPro" id="IPR018201">
    <property type="entry name" value="Ketoacyl_synth_AS"/>
</dbReference>
<dbReference type="InterPro" id="IPR014043">
    <property type="entry name" value="Acyl_transferase_dom"/>
</dbReference>
<dbReference type="GO" id="GO:0006633">
    <property type="term" value="P:fatty acid biosynthetic process"/>
    <property type="evidence" value="ECO:0007669"/>
    <property type="project" value="InterPro"/>
</dbReference>
<dbReference type="PROSITE" id="PS50075">
    <property type="entry name" value="CARRIER"/>
    <property type="match status" value="2"/>
</dbReference>
<dbReference type="SUPFAM" id="SSF53901">
    <property type="entry name" value="Thiolase-like"/>
    <property type="match status" value="1"/>
</dbReference>
<dbReference type="STRING" id="1239962.C943_01357"/>
<dbReference type="EMBL" id="AMZY02000014">
    <property type="protein sequence ID" value="EMS32095.1"/>
    <property type="molecule type" value="Genomic_DNA"/>
</dbReference>
<dbReference type="InterPro" id="IPR036736">
    <property type="entry name" value="ACP-like_sf"/>
</dbReference>
<dbReference type="GO" id="GO:0004312">
    <property type="term" value="F:fatty acid synthase activity"/>
    <property type="evidence" value="ECO:0007669"/>
    <property type="project" value="TreeGrafter"/>
</dbReference>
<dbReference type="Gene3D" id="3.40.50.12780">
    <property type="entry name" value="N-terminal domain of ligase-like"/>
    <property type="match status" value="1"/>
</dbReference>
<dbReference type="InterPro" id="IPR032821">
    <property type="entry name" value="PKS_assoc"/>
</dbReference>
<dbReference type="PROSITE" id="PS00606">
    <property type="entry name" value="KS3_1"/>
    <property type="match status" value="1"/>
</dbReference>
<dbReference type="SMART" id="SM00827">
    <property type="entry name" value="PKS_AT"/>
    <property type="match status" value="1"/>
</dbReference>
<dbReference type="SMART" id="SM00823">
    <property type="entry name" value="PKS_PP"/>
    <property type="match status" value="2"/>
</dbReference>
<evidence type="ECO:0000256" key="2">
    <source>
        <dbReference type="ARBA" id="ARBA00022553"/>
    </source>
</evidence>
<dbReference type="InterPro" id="IPR016036">
    <property type="entry name" value="Malonyl_transacylase_ACP-bd"/>
</dbReference>
<dbReference type="GO" id="GO:0031177">
    <property type="term" value="F:phosphopantetheine binding"/>
    <property type="evidence" value="ECO:0007669"/>
    <property type="project" value="InterPro"/>
</dbReference>
<evidence type="ECO:0000313" key="7">
    <source>
        <dbReference type="EMBL" id="EMS32095.1"/>
    </source>
</evidence>
<dbReference type="InterPro" id="IPR000873">
    <property type="entry name" value="AMP-dep_synth/lig_dom"/>
</dbReference>
<dbReference type="eggNOG" id="COG1020">
    <property type="taxonomic scope" value="Bacteria"/>
</dbReference>
<dbReference type="Gene3D" id="3.30.70.3290">
    <property type="match status" value="1"/>
</dbReference>
<dbReference type="Pfam" id="PF00698">
    <property type="entry name" value="Acyl_transf_1"/>
    <property type="match status" value="1"/>
</dbReference>
<dbReference type="InterPro" id="IPR014030">
    <property type="entry name" value="Ketoacyl_synth_N"/>
</dbReference>
<dbReference type="PROSITE" id="PS00455">
    <property type="entry name" value="AMP_BINDING"/>
    <property type="match status" value="1"/>
</dbReference>
<keyword evidence="8" id="KW-1185">Reference proteome</keyword>
<dbReference type="Proteomes" id="UP000010953">
    <property type="component" value="Unassembled WGS sequence"/>
</dbReference>
<dbReference type="CDD" id="cd00833">
    <property type="entry name" value="PKS"/>
    <property type="match status" value="1"/>
</dbReference>
<dbReference type="Pfam" id="PF00109">
    <property type="entry name" value="ketoacyl-synt"/>
    <property type="match status" value="1"/>
</dbReference>
<dbReference type="InterPro" id="IPR014031">
    <property type="entry name" value="Ketoacyl_synth_C"/>
</dbReference>
<dbReference type="OrthoDB" id="4317020at2"/>
<dbReference type="InterPro" id="IPR020845">
    <property type="entry name" value="AMP-binding_CS"/>
</dbReference>
<dbReference type="Pfam" id="PF00550">
    <property type="entry name" value="PP-binding"/>
    <property type="match status" value="2"/>
</dbReference>
<dbReference type="Pfam" id="PF13193">
    <property type="entry name" value="AMP-binding_C"/>
    <property type="match status" value="1"/>
</dbReference>
<dbReference type="PROSITE" id="PS00012">
    <property type="entry name" value="PHOSPHOPANTETHEINE"/>
    <property type="match status" value="1"/>
</dbReference>
<organism evidence="7 8">
    <name type="scientific">Mariniradius saccharolyticus AK6</name>
    <dbReference type="NCBI Taxonomy" id="1239962"/>
    <lineage>
        <taxon>Bacteria</taxon>
        <taxon>Pseudomonadati</taxon>
        <taxon>Bacteroidota</taxon>
        <taxon>Cytophagia</taxon>
        <taxon>Cytophagales</taxon>
        <taxon>Cyclobacteriaceae</taxon>
        <taxon>Mariniradius</taxon>
    </lineage>
</organism>
<dbReference type="InterPro" id="IPR025110">
    <property type="entry name" value="AMP-bd_C"/>
</dbReference>
<feature type="compositionally biased region" description="Polar residues" evidence="4">
    <location>
        <begin position="1677"/>
        <end position="1691"/>
    </location>
</feature>
<evidence type="ECO:0000256" key="4">
    <source>
        <dbReference type="SAM" id="MobiDB-lite"/>
    </source>
</evidence>
<dbReference type="Gene3D" id="3.30.300.30">
    <property type="match status" value="1"/>
</dbReference>
<evidence type="ECO:0000259" key="5">
    <source>
        <dbReference type="PROSITE" id="PS50075"/>
    </source>
</evidence>
<dbReference type="Gene3D" id="1.10.1200.10">
    <property type="entry name" value="ACP-like"/>
    <property type="match status" value="2"/>
</dbReference>
<dbReference type="InterPro" id="IPR006162">
    <property type="entry name" value="Ppantetheine_attach_site"/>
</dbReference>
<sequence length="1746" mass="191472">MNAMEPTTLHSFVELASNRFPDHKAVVFGDKSITYAELDRQSAALAGAIESLAPDEKIIGLSTTRSIEMIVGMLAILKSGKAYMPLDPEYPIDRLKYMVSISEISFVLARREEDPIYGSLGLQRIEFDAIAQGIPQTVSYRGDWAAILFTSGSTGNPKGVILGHLGLCEYVNYQYKYPWISPGVRTLQFAHIGFDVSILEIFGTLFSGGELHLIEGVQRLNPAKILDYISENAINRVYLPYVALQYLTEEAVVSKQFPASLTEISTSGELLKITDNIRVFFSKIPHLFLKNAYGPTEASVNVTEFVLGGDPYAWDDIPSIGKEVANCKIYVLDKSMNVLPVGEMGELHIAGDCLAFGYLNRKDLTDEKFVRWTSPEGETITLYKTGDQVVQNPDGFYHYKGREDDQVKIRGNRVEIGEVELAINQVEGVRKAVVKLDMDAAGQKYLCGYVQFLDSKKSSISQVKQVLKKSLPDYMIPDILVEIEEFPKTSSGKVDKKALPKPQNQRPDWVEAYVAPKNPTEKLVAEVFTKILNYDKVSVHDNFFELGGNSLKAQKVLAELRQLGNLDLPIIKMYQLPTIAQIAAYFVKEKGSKQQVAQETDSPKSSKDVAIVGMALRLPGANTPEEFLEILQEGRDTISFFKKEELDPYLPESLRNNPQFVGARGVIEGYDAFDATFFGLNPKVAAIADPQQRKFLEVSYELLEKTGYRKSDEAMPIGVFAGCSNNTYVWHNLASHRELLNSYGDFLVNSLNEKDYIASRTAYHLNLTGPAVSVHSACSTALLAVVQAAESIRQGKCEMAIAGASSIKSPAKSGHLFDDGGVNSKDGHVHSFDAAATGTVFSDGVGAVLLKDYQAAIRDGDTIYAVIKGVGVNNDGGEKGSFSAPSAEGQAGAIAAAIADAGISSSEIGYVEAHATATPIGDPIEIEGLKIAFGSPGKSTYCALGSVKSNLGHLNAAAGIAGLFRAIFTLRERKFFPQVHFKQLNASIDLTDSPFFMPKPHQSWPSAGRRFAGVSAFGVGGTNVHVVLEESPVTSTQEHNSYQAPAYLIPFSAKSKESLEQYAGDLLEFSKSKSAAWLPKIAATLMHHRTDYAFRNFVVARDLEQLNENLSKAKQPEKVSLQNHELAFLFPGQGSQYLQMGRQLYETLPVFKQALDTCNLILETSMNFSILEILFPEVSDEEAESHLRNTQFTQPAIFSIEYALAKTWMSWGIQPVVLCGHSIGEFVAAHLAGVMGLEDAIRLVAMRGRMIAGLPHGKMLSIRASEEEVRFLLPENLSIAGINSTNQVVVSGEENDILAFAELLETKDIAAKVLRTSHAFHSHMMDPILEEFEGIVAALDLNKPRIPIISTVTGAFMSDEQAISPAYWSRQLREAVRFQQATETLLDLDMPLAFLEVGPGNVLSTLIKQSPKSKGREFFLSINAQQKEIEFFLTQMGTMWQKGVQGDWTAIHPDTGLSQEVPTYSFKRERIWLEPKAEYRVETPIIEAIPVQQAAQSQPIQTNSNPIGMGRKSELRAKVVDLIRQITGLDVPAGNPSFFEIGFDSLSLIQLGAGFKREFDLTVTFRQLNESLLDMDAVVSYLDENLPEVKATGIPVLPTYHGETAAVMEQKAGVAAIPSKGDEASNSLEHTKLHIELLSKQLQLLSKQVEMLQQVVLANNNVSPTNTYVAAKDKETSAASSTKTGIGQGKQSDGGETEPARRTSGSPFAAPPVAGAKLGKDEFGNPAWYVKDPQEPNKFLKVEMPV</sequence>
<dbReference type="InterPro" id="IPR010071">
    <property type="entry name" value="AA_adenyl_dom"/>
</dbReference>
<dbReference type="InterPro" id="IPR001227">
    <property type="entry name" value="Ac_transferase_dom_sf"/>
</dbReference>
<dbReference type="InParanoid" id="M7X3M7"/>
<dbReference type="InterPro" id="IPR020841">
    <property type="entry name" value="PKS_Beta-ketoAc_synthase_dom"/>
</dbReference>
<dbReference type="PANTHER" id="PTHR43775">
    <property type="entry name" value="FATTY ACID SYNTHASE"/>
    <property type="match status" value="1"/>
</dbReference>
<name>M7X3M7_9BACT</name>
<dbReference type="InterPro" id="IPR045851">
    <property type="entry name" value="AMP-bd_C_sf"/>
</dbReference>
<evidence type="ECO:0000259" key="6">
    <source>
        <dbReference type="PROSITE" id="PS52004"/>
    </source>
</evidence>
<dbReference type="Pfam" id="PF16197">
    <property type="entry name" value="KAsynt_C_assoc"/>
    <property type="match status" value="1"/>
</dbReference>
<dbReference type="SUPFAM" id="SSF47336">
    <property type="entry name" value="ACP-like"/>
    <property type="match status" value="2"/>
</dbReference>
<dbReference type="InterPro" id="IPR050091">
    <property type="entry name" value="PKS_NRPS_Biosynth_Enz"/>
</dbReference>
<dbReference type="Gene3D" id="3.40.47.10">
    <property type="match status" value="1"/>
</dbReference>
<dbReference type="InterPro" id="IPR009081">
    <property type="entry name" value="PP-bd_ACP"/>
</dbReference>
<keyword evidence="3" id="KW-0808">Transferase</keyword>
<protein>
    <submittedName>
        <fullName evidence="7">Malonyl CoA-acyl carrier protein transacylase</fullName>
    </submittedName>
</protein>
<dbReference type="Gene3D" id="3.40.366.10">
    <property type="entry name" value="Malonyl-Coenzyme A Acyl Carrier Protein, domain 2"/>
    <property type="match status" value="1"/>
</dbReference>
<evidence type="ECO:0000256" key="1">
    <source>
        <dbReference type="ARBA" id="ARBA00022450"/>
    </source>
</evidence>
<dbReference type="InterPro" id="IPR042099">
    <property type="entry name" value="ANL_N_sf"/>
</dbReference>
<dbReference type="SMART" id="SM00825">
    <property type="entry name" value="PKS_KS"/>
    <property type="match status" value="1"/>
</dbReference>
<reference evidence="7" key="1">
    <citation type="submission" date="2013-01" db="EMBL/GenBank/DDBJ databases">
        <title>Genome assembly of Mariniradius saccharolyticus AK6.</title>
        <authorList>
            <person name="Vaidya B."/>
            <person name="Khatri I."/>
            <person name="Tanuku N.R.S."/>
            <person name="Subramanian S."/>
            <person name="Pinnaka A."/>
        </authorList>
    </citation>
    <scope>NUCLEOTIDE SEQUENCE [LARGE SCALE GENOMIC DNA]</scope>
    <source>
        <strain evidence="7">AK6</strain>
    </source>
</reference>
<evidence type="ECO:0000313" key="8">
    <source>
        <dbReference type="Proteomes" id="UP000010953"/>
    </source>
</evidence>
<dbReference type="InterPro" id="IPR016039">
    <property type="entry name" value="Thiolase-like"/>
</dbReference>
<dbReference type="SUPFAM" id="SSF56801">
    <property type="entry name" value="Acetyl-CoA synthetase-like"/>
    <property type="match status" value="1"/>
</dbReference>
<dbReference type="PANTHER" id="PTHR43775:SF51">
    <property type="entry name" value="INACTIVE PHENOLPHTHIOCEROL SYNTHESIS POLYKETIDE SYNTHASE TYPE I PKS1-RELATED"/>
    <property type="match status" value="1"/>
</dbReference>
<feature type="region of interest" description="Disordered" evidence="4">
    <location>
        <begin position="1673"/>
        <end position="1729"/>
    </location>
</feature>
<comment type="caution">
    <text evidence="7">The sequence shown here is derived from an EMBL/GenBank/DDBJ whole genome shotgun (WGS) entry which is preliminary data.</text>
</comment>
<evidence type="ECO:0000256" key="3">
    <source>
        <dbReference type="ARBA" id="ARBA00022679"/>
    </source>
</evidence>
<feature type="domain" description="Carrier" evidence="5">
    <location>
        <begin position="515"/>
        <end position="590"/>
    </location>
</feature>
<dbReference type="Pfam" id="PF00501">
    <property type="entry name" value="AMP-binding"/>
    <property type="match status" value="1"/>
</dbReference>
<dbReference type="GO" id="GO:0004315">
    <property type="term" value="F:3-oxoacyl-[acyl-carrier-protein] synthase activity"/>
    <property type="evidence" value="ECO:0007669"/>
    <property type="project" value="InterPro"/>
</dbReference>
<dbReference type="InterPro" id="IPR016035">
    <property type="entry name" value="Acyl_Trfase/lysoPLipase"/>
</dbReference>
<dbReference type="Gene3D" id="3.30.70.250">
    <property type="entry name" value="Malonyl-CoA ACP transacylase, ACP-binding"/>
    <property type="match status" value="1"/>
</dbReference>
<keyword evidence="1" id="KW-0596">Phosphopantetheine</keyword>
<keyword evidence="2" id="KW-0597">Phosphoprotein</keyword>
<dbReference type="eggNOG" id="COG3321">
    <property type="taxonomic scope" value="Bacteria"/>
</dbReference>
<dbReference type="PROSITE" id="PS52004">
    <property type="entry name" value="KS3_2"/>
    <property type="match status" value="1"/>
</dbReference>
<dbReference type="SUPFAM" id="SSF55048">
    <property type="entry name" value="Probable ACP-binding domain of malonyl-CoA ACP transacylase"/>
    <property type="match status" value="1"/>
</dbReference>
<feature type="domain" description="Ketosynthase family 3 (KS3)" evidence="6">
    <location>
        <begin position="606"/>
        <end position="1030"/>
    </location>
</feature>
<dbReference type="SUPFAM" id="SSF52151">
    <property type="entry name" value="FabD/lysophospholipase-like"/>
    <property type="match status" value="1"/>
</dbReference>
<dbReference type="NCBIfam" id="TIGR01733">
    <property type="entry name" value="AA-adenyl-dom"/>
    <property type="match status" value="1"/>
</dbReference>
<feature type="domain" description="Carrier" evidence="5">
    <location>
        <begin position="1510"/>
        <end position="1586"/>
    </location>
</feature>
<proteinExistence type="predicted"/>
<dbReference type="Pfam" id="PF02801">
    <property type="entry name" value="Ketoacyl-synt_C"/>
    <property type="match status" value="1"/>
</dbReference>
<dbReference type="InterPro" id="IPR020806">
    <property type="entry name" value="PKS_PP-bd"/>
</dbReference>
<accession>M7X3M7</accession>